<accession>A0A6N3G8C9</accession>
<evidence type="ECO:0000256" key="2">
    <source>
        <dbReference type="ARBA" id="ARBA00022741"/>
    </source>
</evidence>
<dbReference type="SMART" id="SM00382">
    <property type="entry name" value="AAA"/>
    <property type="match status" value="1"/>
</dbReference>
<gene>
    <name evidence="5" type="primary">lolD_5</name>
    <name evidence="5" type="ORF">ELLFYP34_03775</name>
</gene>
<dbReference type="Pfam" id="PF00005">
    <property type="entry name" value="ABC_tran"/>
    <property type="match status" value="1"/>
</dbReference>
<evidence type="ECO:0000256" key="1">
    <source>
        <dbReference type="ARBA" id="ARBA00022448"/>
    </source>
</evidence>
<dbReference type="InterPro" id="IPR017871">
    <property type="entry name" value="ABC_transporter-like_CS"/>
</dbReference>
<sequence>MEILRTENLSKIYGNGNARVEALKGVSFSAGKGELVAVTGPSGSGKSTLLHLLGGVEVPTAGTVRIDGVDIHTKTRAGLAVFRRRQIGLVYQFYNLIPTLSVEDNILLPMRLDGRRVNRDYLEELLCLLKLEDRAGCLPRELSGGEQQRVAIGRALIAAPALLLADEPTGSLDRRGSQEIMALLKISREKYRQTIIIVTHDRDIARQADRRVELRDGRLAGEW</sequence>
<dbReference type="GO" id="GO:0005886">
    <property type="term" value="C:plasma membrane"/>
    <property type="evidence" value="ECO:0007669"/>
    <property type="project" value="TreeGrafter"/>
</dbReference>
<proteinExistence type="predicted"/>
<dbReference type="PROSITE" id="PS50893">
    <property type="entry name" value="ABC_TRANSPORTER_2"/>
    <property type="match status" value="1"/>
</dbReference>
<dbReference type="InterPro" id="IPR017911">
    <property type="entry name" value="MacB-like_ATP-bd"/>
</dbReference>
<dbReference type="EMBL" id="CACRTR010000016">
    <property type="protein sequence ID" value="VYU60772.1"/>
    <property type="molecule type" value="Genomic_DNA"/>
</dbReference>
<dbReference type="InterPro" id="IPR015854">
    <property type="entry name" value="ABC_transpr_LolD-like"/>
</dbReference>
<keyword evidence="5" id="KW-0449">Lipoprotein</keyword>
<name>A0A6N3G8C9_EUBLI</name>
<dbReference type="PROSITE" id="PS00211">
    <property type="entry name" value="ABC_TRANSPORTER_1"/>
    <property type="match status" value="1"/>
</dbReference>
<feature type="domain" description="ABC transporter" evidence="4">
    <location>
        <begin position="4"/>
        <end position="223"/>
    </location>
</feature>
<keyword evidence="5" id="KW-0378">Hydrolase</keyword>
<protein>
    <submittedName>
        <fullName evidence="5">Lipoprotein-releasing system ATP-binding protein LolD</fullName>
        <ecNumber evidence="5">3.6.3.-</ecNumber>
    </submittedName>
</protein>
<reference evidence="5" key="1">
    <citation type="submission" date="2019-11" db="EMBL/GenBank/DDBJ databases">
        <authorList>
            <person name="Feng L."/>
        </authorList>
    </citation>
    <scope>NUCLEOTIDE SEQUENCE</scope>
    <source>
        <strain evidence="5">ElimosumLFYP34</strain>
    </source>
</reference>
<keyword evidence="2" id="KW-0547">Nucleotide-binding</keyword>
<evidence type="ECO:0000259" key="4">
    <source>
        <dbReference type="PROSITE" id="PS50893"/>
    </source>
</evidence>
<evidence type="ECO:0000256" key="3">
    <source>
        <dbReference type="ARBA" id="ARBA00022840"/>
    </source>
</evidence>
<dbReference type="SUPFAM" id="SSF52540">
    <property type="entry name" value="P-loop containing nucleoside triphosphate hydrolases"/>
    <property type="match status" value="1"/>
</dbReference>
<evidence type="ECO:0000313" key="5">
    <source>
        <dbReference type="EMBL" id="VYU60772.1"/>
    </source>
</evidence>
<dbReference type="CDD" id="cd03255">
    <property type="entry name" value="ABC_MJ0796_LolCDE_FtsE"/>
    <property type="match status" value="1"/>
</dbReference>
<dbReference type="PANTHER" id="PTHR24220">
    <property type="entry name" value="IMPORT ATP-BINDING PROTEIN"/>
    <property type="match status" value="1"/>
</dbReference>
<dbReference type="InterPro" id="IPR003593">
    <property type="entry name" value="AAA+_ATPase"/>
</dbReference>
<dbReference type="Gene3D" id="3.40.50.300">
    <property type="entry name" value="P-loop containing nucleotide triphosphate hydrolases"/>
    <property type="match status" value="1"/>
</dbReference>
<keyword evidence="1" id="KW-0813">Transport</keyword>
<dbReference type="EC" id="3.6.3.-" evidence="5"/>
<dbReference type="GO" id="GO:0022857">
    <property type="term" value="F:transmembrane transporter activity"/>
    <property type="evidence" value="ECO:0007669"/>
    <property type="project" value="TreeGrafter"/>
</dbReference>
<keyword evidence="3 5" id="KW-0067">ATP-binding</keyword>
<dbReference type="GO" id="GO:0098796">
    <property type="term" value="C:membrane protein complex"/>
    <property type="evidence" value="ECO:0007669"/>
    <property type="project" value="UniProtKB-ARBA"/>
</dbReference>
<dbReference type="AlphaFoldDB" id="A0A6N3G8C9"/>
<dbReference type="GO" id="GO:0016887">
    <property type="term" value="F:ATP hydrolysis activity"/>
    <property type="evidence" value="ECO:0007669"/>
    <property type="project" value="InterPro"/>
</dbReference>
<organism evidence="5">
    <name type="scientific">Eubacterium limosum</name>
    <dbReference type="NCBI Taxonomy" id="1736"/>
    <lineage>
        <taxon>Bacteria</taxon>
        <taxon>Bacillati</taxon>
        <taxon>Bacillota</taxon>
        <taxon>Clostridia</taxon>
        <taxon>Eubacteriales</taxon>
        <taxon>Eubacteriaceae</taxon>
        <taxon>Eubacterium</taxon>
    </lineage>
</organism>
<dbReference type="InterPro" id="IPR027417">
    <property type="entry name" value="P-loop_NTPase"/>
</dbReference>
<dbReference type="FunFam" id="3.40.50.300:FF:000032">
    <property type="entry name" value="Export ABC transporter ATP-binding protein"/>
    <property type="match status" value="1"/>
</dbReference>
<dbReference type="InterPro" id="IPR003439">
    <property type="entry name" value="ABC_transporter-like_ATP-bd"/>
</dbReference>
<dbReference type="GO" id="GO:0005524">
    <property type="term" value="F:ATP binding"/>
    <property type="evidence" value="ECO:0007669"/>
    <property type="project" value="UniProtKB-KW"/>
</dbReference>